<evidence type="ECO:0000313" key="2">
    <source>
        <dbReference type="EMBL" id="KAJ8425563.1"/>
    </source>
</evidence>
<organism evidence="2 3">
    <name type="scientific">Carnegiea gigantea</name>
    <dbReference type="NCBI Taxonomy" id="171969"/>
    <lineage>
        <taxon>Eukaryota</taxon>
        <taxon>Viridiplantae</taxon>
        <taxon>Streptophyta</taxon>
        <taxon>Embryophyta</taxon>
        <taxon>Tracheophyta</taxon>
        <taxon>Spermatophyta</taxon>
        <taxon>Magnoliopsida</taxon>
        <taxon>eudicotyledons</taxon>
        <taxon>Gunneridae</taxon>
        <taxon>Pentapetalae</taxon>
        <taxon>Caryophyllales</taxon>
        <taxon>Cactineae</taxon>
        <taxon>Cactaceae</taxon>
        <taxon>Cactoideae</taxon>
        <taxon>Echinocereeae</taxon>
        <taxon>Carnegiea</taxon>
    </lineage>
</organism>
<reference evidence="2" key="1">
    <citation type="submission" date="2022-04" db="EMBL/GenBank/DDBJ databases">
        <title>Carnegiea gigantea Genome sequencing and assembly v2.</title>
        <authorList>
            <person name="Copetti D."/>
            <person name="Sanderson M.J."/>
            <person name="Burquez A."/>
            <person name="Wojciechowski M.F."/>
        </authorList>
    </citation>
    <scope>NUCLEOTIDE SEQUENCE</scope>
    <source>
        <strain evidence="2">SGP5-SGP5p</strain>
        <tissue evidence="2">Aerial part</tissue>
    </source>
</reference>
<protein>
    <submittedName>
        <fullName evidence="2">Uncharacterized protein</fullName>
    </submittedName>
</protein>
<dbReference type="AlphaFoldDB" id="A0A9Q1GSY9"/>
<comment type="caution">
    <text evidence="2">The sequence shown here is derived from an EMBL/GenBank/DDBJ whole genome shotgun (WGS) entry which is preliminary data.</text>
</comment>
<dbReference type="EMBL" id="JAKOGI010001450">
    <property type="protein sequence ID" value="KAJ8425563.1"/>
    <property type="molecule type" value="Genomic_DNA"/>
</dbReference>
<feature type="region of interest" description="Disordered" evidence="1">
    <location>
        <begin position="26"/>
        <end position="69"/>
    </location>
</feature>
<gene>
    <name evidence="2" type="ORF">Cgig2_012306</name>
</gene>
<accession>A0A9Q1GSY9</accession>
<name>A0A9Q1GSY9_9CARY</name>
<evidence type="ECO:0000256" key="1">
    <source>
        <dbReference type="SAM" id="MobiDB-lite"/>
    </source>
</evidence>
<feature type="compositionally biased region" description="Low complexity" evidence="1">
    <location>
        <begin position="47"/>
        <end position="65"/>
    </location>
</feature>
<proteinExistence type="predicted"/>
<dbReference type="Proteomes" id="UP001153076">
    <property type="component" value="Unassembled WGS sequence"/>
</dbReference>
<sequence>MFCKKLTVVIARMSPCLRGRQMCSQSRSNKNYEQARPADVDDGGITSASQSAQSAAEVAAEDANSMPPPLTPFFDGHAGMGEEPPIVGDGGHCVADMGTSTTTHAGDDQSCLRSSNIVSKMKKLPRLQKPSRVWGSPYTNPTREIKGGRKGLQSTAIVNTGSGHRSPSIVHGDVVNNEDVISVVPIAVVPVEGEVDAHVIPDAALKDDVPDTSIFGLSPYVPAPRTRGTSSKFVICEEGAKPYLTWTLSPAKLGLLVAIRARCKGLKDDQRNFDLPKANEKHVNAEFLKRLINVVPTRGPADRPGRYCIGSFACEHKRYCRMSIFLDCHDQLSTVNDKYVTLLQGLLSKPEHTARDIWKMLKAQKDSNLCYMLTTDSSLYTTLYNANGTVPENVYYLVGSKVAIGLALIKLAEFTDVLRWEMEHADCPQQDK</sequence>
<keyword evidence="3" id="KW-1185">Reference proteome</keyword>
<evidence type="ECO:0000313" key="3">
    <source>
        <dbReference type="Proteomes" id="UP001153076"/>
    </source>
</evidence>